<evidence type="ECO:0000313" key="2">
    <source>
        <dbReference type="Proteomes" id="UP000428260"/>
    </source>
</evidence>
<dbReference type="EMBL" id="CP046401">
    <property type="protein sequence ID" value="QGY45109.1"/>
    <property type="molecule type" value="Genomic_DNA"/>
</dbReference>
<protein>
    <recommendedName>
        <fullName evidence="3">TerB family tellurite resistance protein</fullName>
    </recommendedName>
</protein>
<evidence type="ECO:0008006" key="3">
    <source>
        <dbReference type="Google" id="ProtNLM"/>
    </source>
</evidence>
<accession>A0A6I6JV15</accession>
<organism evidence="1 2">
    <name type="scientific">Maribellus comscasis</name>
    <dbReference type="NCBI Taxonomy" id="2681766"/>
    <lineage>
        <taxon>Bacteria</taxon>
        <taxon>Pseudomonadati</taxon>
        <taxon>Bacteroidota</taxon>
        <taxon>Bacteroidia</taxon>
        <taxon>Marinilabiliales</taxon>
        <taxon>Prolixibacteraceae</taxon>
        <taxon>Maribellus</taxon>
    </lineage>
</organism>
<dbReference type="KEGG" id="mcos:GM418_15955"/>
<gene>
    <name evidence="1" type="ORF">GM418_15955</name>
</gene>
<dbReference type="AlphaFoldDB" id="A0A6I6JV15"/>
<dbReference type="RefSeq" id="WP_158868067.1">
    <property type="nucleotide sequence ID" value="NZ_CP046401.1"/>
</dbReference>
<name>A0A6I6JV15_9BACT</name>
<keyword evidence="2" id="KW-1185">Reference proteome</keyword>
<evidence type="ECO:0000313" key="1">
    <source>
        <dbReference type="EMBL" id="QGY45109.1"/>
    </source>
</evidence>
<reference evidence="1 2" key="1">
    <citation type="submission" date="2019-11" db="EMBL/GenBank/DDBJ databases">
        <authorList>
            <person name="Zheng R.K."/>
            <person name="Sun C.M."/>
        </authorList>
    </citation>
    <scope>NUCLEOTIDE SEQUENCE [LARGE SCALE GENOMIC DNA]</scope>
    <source>
        <strain evidence="1 2">WC007</strain>
    </source>
</reference>
<dbReference type="Proteomes" id="UP000428260">
    <property type="component" value="Chromosome"/>
</dbReference>
<sequence>MIEKAIEDHKITRDEYDKIIHIATEDGHIDRHEQALLSELQQMIEDKMVKFVMK</sequence>
<proteinExistence type="predicted"/>